<evidence type="ECO:0000256" key="1">
    <source>
        <dbReference type="ARBA" id="ARBA00010641"/>
    </source>
</evidence>
<evidence type="ECO:0000256" key="3">
    <source>
        <dbReference type="ARBA" id="ARBA00023082"/>
    </source>
</evidence>
<dbReference type="Gene3D" id="1.10.10.10">
    <property type="entry name" value="Winged helix-like DNA-binding domain superfamily/Winged helix DNA-binding domain"/>
    <property type="match status" value="1"/>
</dbReference>
<dbReference type="InterPro" id="IPR013325">
    <property type="entry name" value="RNA_pol_sigma_r2"/>
</dbReference>
<dbReference type="Gene3D" id="1.10.1740.10">
    <property type="match status" value="1"/>
</dbReference>
<dbReference type="PANTHER" id="PTHR43133">
    <property type="entry name" value="RNA POLYMERASE ECF-TYPE SIGMA FACTO"/>
    <property type="match status" value="1"/>
</dbReference>
<keyword evidence="2" id="KW-0805">Transcription regulation</keyword>
<dbReference type="Pfam" id="PF04542">
    <property type="entry name" value="Sigma70_r2"/>
    <property type="match status" value="1"/>
</dbReference>
<dbReference type="Proteomes" id="UP001589647">
    <property type="component" value="Unassembled WGS sequence"/>
</dbReference>
<organism evidence="7 8">
    <name type="scientific">Nonomuraea spiralis</name>
    <dbReference type="NCBI Taxonomy" id="46182"/>
    <lineage>
        <taxon>Bacteria</taxon>
        <taxon>Bacillati</taxon>
        <taxon>Actinomycetota</taxon>
        <taxon>Actinomycetes</taxon>
        <taxon>Streptosporangiales</taxon>
        <taxon>Streptosporangiaceae</taxon>
        <taxon>Nonomuraea</taxon>
    </lineage>
</organism>
<dbReference type="InterPro" id="IPR007627">
    <property type="entry name" value="RNA_pol_sigma70_r2"/>
</dbReference>
<evidence type="ECO:0000259" key="6">
    <source>
        <dbReference type="Pfam" id="PF04542"/>
    </source>
</evidence>
<accession>A0ABV5I768</accession>
<feature type="domain" description="RNA polymerase sigma-70 region 2" evidence="6">
    <location>
        <begin position="28"/>
        <end position="90"/>
    </location>
</feature>
<evidence type="ECO:0000256" key="2">
    <source>
        <dbReference type="ARBA" id="ARBA00023015"/>
    </source>
</evidence>
<gene>
    <name evidence="7" type="ORF">ACFFV7_04120</name>
</gene>
<comment type="caution">
    <text evidence="7">The sequence shown here is derived from an EMBL/GenBank/DDBJ whole genome shotgun (WGS) entry which is preliminary data.</text>
</comment>
<dbReference type="EMBL" id="JBHMEI010000002">
    <property type="protein sequence ID" value="MFB9200370.1"/>
    <property type="molecule type" value="Genomic_DNA"/>
</dbReference>
<reference evidence="7 8" key="1">
    <citation type="submission" date="2024-09" db="EMBL/GenBank/DDBJ databases">
        <authorList>
            <person name="Sun Q."/>
            <person name="Mori K."/>
        </authorList>
    </citation>
    <scope>NUCLEOTIDE SEQUENCE [LARGE SCALE GENOMIC DNA]</scope>
    <source>
        <strain evidence="7 8">CCM 3426</strain>
    </source>
</reference>
<dbReference type="PANTHER" id="PTHR43133:SF8">
    <property type="entry name" value="RNA POLYMERASE SIGMA FACTOR HI_1459-RELATED"/>
    <property type="match status" value="1"/>
</dbReference>
<dbReference type="InterPro" id="IPR036388">
    <property type="entry name" value="WH-like_DNA-bd_sf"/>
</dbReference>
<dbReference type="SUPFAM" id="SSF88946">
    <property type="entry name" value="Sigma2 domain of RNA polymerase sigma factors"/>
    <property type="match status" value="1"/>
</dbReference>
<comment type="similarity">
    <text evidence="1">Belongs to the sigma-70 factor family. ECF subfamily.</text>
</comment>
<keyword evidence="5" id="KW-0804">Transcription</keyword>
<dbReference type="InterPro" id="IPR039425">
    <property type="entry name" value="RNA_pol_sigma-70-like"/>
</dbReference>
<dbReference type="InterPro" id="IPR014284">
    <property type="entry name" value="RNA_pol_sigma-70_dom"/>
</dbReference>
<keyword evidence="3" id="KW-0731">Sigma factor</keyword>
<evidence type="ECO:0000256" key="4">
    <source>
        <dbReference type="ARBA" id="ARBA00023125"/>
    </source>
</evidence>
<evidence type="ECO:0000313" key="8">
    <source>
        <dbReference type="Proteomes" id="UP001589647"/>
    </source>
</evidence>
<sequence length="186" mass="20427">MSDLRDPAELLHDAADGDRSAWHELESRFGPRMWALARSCGLGEADAADAVQGAWLRLLQHMHDIRDPSRVGGWLMTTTRREALLLLRKEPSGLLVGDPEGRPTFGAVEEPDPASAVLEADGRRLLWKSVSALQEPCRTLLQLVATDLGNQQMAMRLGMPVGSVGPTRARCLEKLRTLLSLQETAQ</sequence>
<proteinExistence type="inferred from homology"/>
<name>A0ABV5I768_9ACTN</name>
<evidence type="ECO:0000313" key="7">
    <source>
        <dbReference type="EMBL" id="MFB9200370.1"/>
    </source>
</evidence>
<protein>
    <submittedName>
        <fullName evidence="7">RNA polymerase sigma factor</fullName>
    </submittedName>
</protein>
<evidence type="ECO:0000256" key="5">
    <source>
        <dbReference type="ARBA" id="ARBA00023163"/>
    </source>
</evidence>
<dbReference type="NCBIfam" id="TIGR02937">
    <property type="entry name" value="sigma70-ECF"/>
    <property type="match status" value="1"/>
</dbReference>
<dbReference type="RefSeq" id="WP_189650601.1">
    <property type="nucleotide sequence ID" value="NZ_BMRC01000014.1"/>
</dbReference>
<keyword evidence="4" id="KW-0238">DNA-binding</keyword>
<keyword evidence="8" id="KW-1185">Reference proteome</keyword>
<dbReference type="SUPFAM" id="SSF88659">
    <property type="entry name" value="Sigma3 and sigma4 domains of RNA polymerase sigma factors"/>
    <property type="match status" value="1"/>
</dbReference>
<dbReference type="InterPro" id="IPR013324">
    <property type="entry name" value="RNA_pol_sigma_r3/r4-like"/>
</dbReference>